<accession>A0A220NQ57</accession>
<reference evidence="1" key="1">
    <citation type="submission" date="2017-05" db="EMBL/GenBank/DDBJ databases">
        <title>Two novel virus species in the Alphaflexiviridae family revealed by deep sequencing of the Vanilla (Orchidaceae) virome.</title>
        <authorList>
            <person name="Grisoni M."/>
            <person name="Marais A."/>
            <person name="Filloux D."/>
            <person name="Saison A."/>
            <person name="Faure C."/>
            <person name="Julian C."/>
            <person name="Theil S."/>
            <person name="Contreras S."/>
            <person name="Teycheney P.-Y."/>
            <person name="Roumagnac P."/>
            <person name="Candresse T."/>
        </authorList>
    </citation>
    <scope>NUCLEOTIDE SEQUENCE [LARGE SCALE GENOMIC DNA]</scope>
    <source>
        <strain evidence="1">CRV2148ALL</strain>
    </source>
</reference>
<organism evidence="1">
    <name type="scientific">Vanilla latent virus</name>
    <dbReference type="NCBI Taxonomy" id="2016426"/>
    <lineage>
        <taxon>Viruses</taxon>
        <taxon>Riboviria</taxon>
        <taxon>Orthornavirae</taxon>
        <taxon>Kitrinoviricota</taxon>
        <taxon>Alsuviricetes</taxon>
        <taxon>Tymovirales</taxon>
        <taxon>Alphaflexiviridae</taxon>
        <taxon>Allexivirus</taxon>
        <taxon>Allexivirus latensvanillae</taxon>
    </lineage>
</organism>
<sequence length="358" mass="40818">MAFIDSATFHECHRNIFRWVSDVGTQVRQAHNGIINDLQNRPTLETLRESFRVPTAMLQEIQNDVSAQTSLISNSVINTLQTVTQALEQIVAPTSNIAERTFTRFIPPTQVPMPELQLDINTLAGSVQSAHMNLLEWIMHNARAIDQLQNTIQNLSIGTRNVVITAQNQINQKLDNDKSTLIEKVDSLQHLLHELKQEANQQFNGQALEDIQSKLEAIRLFITSEIPTNHGQLINLLHELQGNQASTPAQNNLALYEAQHPTINPRTHGRLELDESYIRIPMDVLQRPPSTTLNLKIEVHPKQTKTEVRYTLHDEFELVFIKSLSTPYRMEELPDDALSLLHCHCPRFIYKLTQNNLC</sequence>
<keyword evidence="2" id="KW-1185">Reference proteome</keyword>
<dbReference type="Pfam" id="PF05549">
    <property type="entry name" value="Allexi_40kDa"/>
    <property type="match status" value="1"/>
</dbReference>
<dbReference type="Proteomes" id="UP000201713">
    <property type="component" value="Segment"/>
</dbReference>
<evidence type="ECO:0000313" key="1">
    <source>
        <dbReference type="EMBL" id="ASJ78781.1"/>
    </source>
</evidence>
<dbReference type="InterPro" id="IPR008398">
    <property type="entry name" value="Allexi_40kDa"/>
</dbReference>
<protein>
    <submittedName>
        <fullName evidence="1">Serine-rich 40 kDa protein</fullName>
    </submittedName>
</protein>
<name>A0A220NQ57_9VIRU</name>
<evidence type="ECO:0000313" key="2">
    <source>
        <dbReference type="Proteomes" id="UP000201713"/>
    </source>
</evidence>
<proteinExistence type="predicted"/>
<dbReference type="OrthoDB" id="9474at10239"/>
<gene>
    <name evidence="1" type="primary">SRP40</name>
</gene>
<dbReference type="EMBL" id="MF150239">
    <property type="protein sequence ID" value="ASJ78781.1"/>
    <property type="molecule type" value="Genomic_RNA"/>
</dbReference>